<dbReference type="EMBL" id="ATMH01005359">
    <property type="protein sequence ID" value="EPY27985.1"/>
    <property type="molecule type" value="Genomic_DNA"/>
</dbReference>
<gene>
    <name evidence="3" type="ORF">STCU_02567</name>
    <name evidence="2" type="ORF">STCU_03304</name>
    <name evidence="1" type="ORF">STCU_05359</name>
</gene>
<sequence>MFTRSRLLNPRLPVALFNMKHFQCRQRVDLNPSNYSTTLNECLHPQDRLLRQSAVGGGASRVLVVDKMQQVKAVMIPMLCAPHPTVLSSLEETTLGIPIEKYLSGIKPVPKPKAKSSNTVLLPTSLVILSHPNGLAVGIFNSDGKYVVKLQNITIVKDEAVASPVVQAITNLVQTLTDHKKAVSECSTLYFVVRDNTDSLTLAAIEALAAKEPSLQGSFDFKDRRWVSMADVVFHHAKGVSLYARDPKTNAKIVSADGLQTAVKQGRLELGFQPKKKESPDTPKQG</sequence>
<dbReference type="OrthoDB" id="263737at2759"/>
<reference evidence="1 4" key="1">
    <citation type="journal article" date="2013" name="PLoS ONE">
        <title>Predicting the Proteins of Angomonas deanei, Strigomonas culicis and Their Respective Endosymbionts Reveals New Aspects of the Trypanosomatidae Family.</title>
        <authorList>
            <person name="Motta M.C."/>
            <person name="Martins A.C."/>
            <person name="de Souza S.S."/>
            <person name="Catta-Preta C.M."/>
            <person name="Silva R."/>
            <person name="Klein C.C."/>
            <person name="de Almeida L.G."/>
            <person name="de Lima Cunha O."/>
            <person name="Ciapina L.P."/>
            <person name="Brocchi M."/>
            <person name="Colabardini A.C."/>
            <person name="de Araujo Lima B."/>
            <person name="Machado C.R."/>
            <person name="de Almeida Soares C.M."/>
            <person name="Probst C.M."/>
            <person name="de Menezes C.B."/>
            <person name="Thompson C.E."/>
            <person name="Bartholomeu D.C."/>
            <person name="Gradia D.F."/>
            <person name="Pavoni D.P."/>
            <person name="Grisard E.C."/>
            <person name="Fantinatti-Garboggini F."/>
            <person name="Marchini F.K."/>
            <person name="Rodrigues-Luiz G.F."/>
            <person name="Wagner G."/>
            <person name="Goldman G.H."/>
            <person name="Fietto J.L."/>
            <person name="Elias M.C."/>
            <person name="Goldman M.H."/>
            <person name="Sagot M.F."/>
            <person name="Pereira M."/>
            <person name="Stoco P.H."/>
            <person name="de Mendonca-Neto R.P."/>
            <person name="Teixeira S.M."/>
            <person name="Maciel T.E."/>
            <person name="de Oliveira Mendes T.A."/>
            <person name="Urmenyi T.P."/>
            <person name="de Souza W."/>
            <person name="Schenkman S."/>
            <person name="de Vasconcelos A.T."/>
        </authorList>
    </citation>
    <scope>NUCLEOTIDE SEQUENCE [LARGE SCALE GENOMIC DNA]</scope>
</reference>
<dbReference type="Proteomes" id="UP000015354">
    <property type="component" value="Unassembled WGS sequence"/>
</dbReference>
<accession>S9VWN5</accession>
<evidence type="ECO:0000313" key="2">
    <source>
        <dbReference type="EMBL" id="EPY31721.1"/>
    </source>
</evidence>
<dbReference type="EMBL" id="ATMH01003304">
    <property type="protein sequence ID" value="EPY31721.1"/>
    <property type="molecule type" value="Genomic_DNA"/>
</dbReference>
<evidence type="ECO:0000313" key="1">
    <source>
        <dbReference type="EMBL" id="EPY27985.1"/>
    </source>
</evidence>
<reference evidence="1" key="2">
    <citation type="submission" date="2013-03" db="EMBL/GenBank/DDBJ databases">
        <authorList>
            <person name="Motta M.C.M."/>
            <person name="Martins A.C.A."/>
            <person name="Preta C.M.C.C."/>
            <person name="Silva R."/>
            <person name="de Souza S.S."/>
            <person name="Klein C.C."/>
            <person name="de Almeida L.G.P."/>
            <person name="Cunha O.L."/>
            <person name="Colabardini A.C."/>
            <person name="Lima B.A."/>
            <person name="Machado C.R."/>
            <person name="Soares C.M.A."/>
            <person name="de Menezes C.B.A."/>
            <person name="Bartolomeu D.C."/>
            <person name="Grisard E.C."/>
            <person name="Fantinatti-Garboggini F."/>
            <person name="Rodrigues-Luiz G.F."/>
            <person name="Wagner G."/>
            <person name="Goldman G.H."/>
            <person name="Fietto J.L.R."/>
            <person name="Ciapina L.P."/>
            <person name="Brocchi M."/>
            <person name="Elias M.C."/>
            <person name="Goldman M.H.S."/>
            <person name="Sagot M.-F."/>
            <person name="Pereira M."/>
            <person name="Stoco P.H."/>
            <person name="Teixeira S.M.R."/>
            <person name="de Mendonca-Neto R.P."/>
            <person name="Maciel T.E.F."/>
            <person name="Mendes T.A.O."/>
            <person name="Urmenyi T.P."/>
            <person name="Teixeira M.M.G."/>
            <person name="de Camargo E.F.P."/>
            <person name="de Sousa W."/>
            <person name="Schenkman S."/>
            <person name="de Vasconcelos A.T.R."/>
        </authorList>
    </citation>
    <scope>NUCLEOTIDE SEQUENCE</scope>
</reference>
<evidence type="ECO:0000313" key="3">
    <source>
        <dbReference type="EMBL" id="EPY32943.1"/>
    </source>
</evidence>
<evidence type="ECO:0000313" key="4">
    <source>
        <dbReference type="Proteomes" id="UP000015354"/>
    </source>
</evidence>
<dbReference type="EMBL" id="ATMH01002567">
    <property type="protein sequence ID" value="EPY32943.1"/>
    <property type="molecule type" value="Genomic_DNA"/>
</dbReference>
<comment type="caution">
    <text evidence="1">The sequence shown here is derived from an EMBL/GenBank/DDBJ whole genome shotgun (WGS) entry which is preliminary data.</text>
</comment>
<proteinExistence type="predicted"/>
<protein>
    <submittedName>
        <fullName evidence="1">Uncharacterized protein</fullName>
    </submittedName>
</protein>
<name>S9VWN5_9TRYP</name>
<organism evidence="1 4">
    <name type="scientific">Strigomonas culicis</name>
    <dbReference type="NCBI Taxonomy" id="28005"/>
    <lineage>
        <taxon>Eukaryota</taxon>
        <taxon>Discoba</taxon>
        <taxon>Euglenozoa</taxon>
        <taxon>Kinetoplastea</taxon>
        <taxon>Metakinetoplastina</taxon>
        <taxon>Trypanosomatida</taxon>
        <taxon>Trypanosomatidae</taxon>
        <taxon>Strigomonadinae</taxon>
        <taxon>Strigomonas</taxon>
    </lineage>
</organism>
<dbReference type="AlphaFoldDB" id="S9VWN5"/>
<keyword evidence="4" id="KW-1185">Reference proteome</keyword>